<organism evidence="1">
    <name type="scientific">Salmonella enterica</name>
    <name type="common">Salmonella choleraesuis</name>
    <dbReference type="NCBI Taxonomy" id="28901"/>
    <lineage>
        <taxon>Bacteria</taxon>
        <taxon>Pseudomonadati</taxon>
        <taxon>Pseudomonadota</taxon>
        <taxon>Gammaproteobacteria</taxon>
        <taxon>Enterobacterales</taxon>
        <taxon>Enterobacteriaceae</taxon>
        <taxon>Salmonella</taxon>
    </lineage>
</organism>
<comment type="caution">
    <text evidence="1">The sequence shown here is derived from an EMBL/GenBank/DDBJ whole genome shotgun (WGS) entry which is preliminary data.</text>
</comment>
<dbReference type="Proteomes" id="UP000839513">
    <property type="component" value="Unassembled WGS sequence"/>
</dbReference>
<evidence type="ECO:0000313" key="1">
    <source>
        <dbReference type="EMBL" id="MHT00717.1"/>
    </source>
</evidence>
<dbReference type="EMBL" id="RNUA01000204">
    <property type="protein sequence ID" value="MHT00717.1"/>
    <property type="molecule type" value="Genomic_DNA"/>
</dbReference>
<dbReference type="GO" id="GO:0004623">
    <property type="term" value="F:phospholipase A2 activity"/>
    <property type="evidence" value="ECO:0007669"/>
    <property type="project" value="InterPro"/>
</dbReference>
<accession>A0A3J2F987</accession>
<dbReference type="InterPro" id="IPR036444">
    <property type="entry name" value="PLipase_A2_dom_sf"/>
</dbReference>
<name>A0A3J2F987_SALER</name>
<evidence type="ECO:0008006" key="2">
    <source>
        <dbReference type="Google" id="ProtNLM"/>
    </source>
</evidence>
<dbReference type="SUPFAM" id="SSF48619">
    <property type="entry name" value="Phospholipase A2, PLA2"/>
    <property type="match status" value="1"/>
</dbReference>
<gene>
    <name evidence="1" type="ORF">EEN88_23855</name>
</gene>
<dbReference type="Gene3D" id="1.20.90.10">
    <property type="entry name" value="Phospholipase A2 domain"/>
    <property type="match status" value="1"/>
</dbReference>
<dbReference type="AlphaFoldDB" id="A0A3J2F987"/>
<proteinExistence type="predicted"/>
<sequence>MDPLGQEGTRPDGHPWGYGCGDESTDWIVPDSLGAADFLPACRKHDICYGTLDSNKDTCDANLGANMKLACQSNLKGLHKLYLPLCNGMARGYKFAVSEFGQSAYDAAQLKALNNYKELEMLDLLQELGEHVDPDTYSKVYDKVANPG</sequence>
<dbReference type="GO" id="GO:0006644">
    <property type="term" value="P:phospholipid metabolic process"/>
    <property type="evidence" value="ECO:0007669"/>
    <property type="project" value="InterPro"/>
</dbReference>
<reference evidence="1" key="1">
    <citation type="submission" date="2018-11" db="EMBL/GenBank/DDBJ databases">
        <authorList>
            <consortium name="PulseNet: The National Subtyping Network for Foodborne Disease Surveillance"/>
            <person name="Tarr C.L."/>
            <person name="Trees E."/>
            <person name="Katz L.S."/>
            <person name="Carleton-Romer H.A."/>
            <person name="Stroika S."/>
            <person name="Kucerova Z."/>
            <person name="Roache K.F."/>
            <person name="Sabol A.L."/>
            <person name="Besser J."/>
            <person name="Gerner-Smidt P."/>
        </authorList>
    </citation>
    <scope>NUCLEOTIDE SEQUENCE [LARGE SCALE GENOMIC DNA]</scope>
    <source>
        <strain evidence="1">PNUSAS059687</strain>
    </source>
</reference>
<protein>
    <recommendedName>
        <fullName evidence="2">Phospholipase A2</fullName>
    </recommendedName>
</protein>
<dbReference type="GO" id="GO:0050482">
    <property type="term" value="P:arachidonate secretion"/>
    <property type="evidence" value="ECO:0007669"/>
    <property type="project" value="InterPro"/>
</dbReference>